<keyword evidence="11" id="KW-1185">Reference proteome</keyword>
<dbReference type="SMART" id="SM00304">
    <property type="entry name" value="HAMP"/>
    <property type="match status" value="1"/>
</dbReference>
<keyword evidence="7" id="KW-0812">Transmembrane</keyword>
<dbReference type="InterPro" id="IPR003660">
    <property type="entry name" value="HAMP_dom"/>
</dbReference>
<dbReference type="GO" id="GO:0005886">
    <property type="term" value="C:plasma membrane"/>
    <property type="evidence" value="ECO:0007669"/>
    <property type="project" value="UniProtKB-ARBA"/>
</dbReference>
<evidence type="ECO:0000256" key="6">
    <source>
        <dbReference type="ARBA" id="ARBA00022777"/>
    </source>
</evidence>
<name>A0A6N8EFI5_9GAMM</name>
<dbReference type="InterPro" id="IPR004358">
    <property type="entry name" value="Sig_transdc_His_kin-like_C"/>
</dbReference>
<keyword evidence="7" id="KW-1133">Transmembrane helix</keyword>
<accession>A0A6N8EFI5</accession>
<dbReference type="InterPro" id="IPR003594">
    <property type="entry name" value="HATPase_dom"/>
</dbReference>
<dbReference type="SUPFAM" id="SSF47384">
    <property type="entry name" value="Homodimeric domain of signal transducing histidine kinase"/>
    <property type="match status" value="1"/>
</dbReference>
<keyword evidence="6" id="KW-0418">Kinase</keyword>
<dbReference type="Gene3D" id="1.10.287.130">
    <property type="match status" value="1"/>
</dbReference>
<evidence type="ECO:0000259" key="8">
    <source>
        <dbReference type="PROSITE" id="PS50109"/>
    </source>
</evidence>
<dbReference type="CDD" id="cd00082">
    <property type="entry name" value="HisKA"/>
    <property type="match status" value="1"/>
</dbReference>
<comment type="caution">
    <text evidence="10">The sequence shown here is derived from an EMBL/GenBank/DDBJ whole genome shotgun (WGS) entry which is preliminary data.</text>
</comment>
<dbReference type="EMBL" id="WNKT01000063">
    <property type="protein sequence ID" value="MTW23005.1"/>
    <property type="molecule type" value="Genomic_DNA"/>
</dbReference>
<dbReference type="FunFam" id="3.30.565.10:FF:000006">
    <property type="entry name" value="Sensor histidine kinase WalK"/>
    <property type="match status" value="1"/>
</dbReference>
<dbReference type="PANTHER" id="PTHR42878">
    <property type="entry name" value="TWO-COMPONENT HISTIDINE KINASE"/>
    <property type="match status" value="1"/>
</dbReference>
<keyword evidence="5" id="KW-0808">Transferase</keyword>
<comment type="catalytic activity">
    <reaction evidence="1">
        <text>ATP + protein L-histidine = ADP + protein N-phospho-L-histidine.</text>
        <dbReference type="EC" id="2.7.13.3"/>
    </reaction>
</comment>
<dbReference type="SUPFAM" id="SSF55874">
    <property type="entry name" value="ATPase domain of HSP90 chaperone/DNA topoisomerase II/histidine kinase"/>
    <property type="match status" value="1"/>
</dbReference>
<feature type="domain" description="Histidine kinase" evidence="8">
    <location>
        <begin position="265"/>
        <end position="479"/>
    </location>
</feature>
<dbReference type="InterPro" id="IPR036890">
    <property type="entry name" value="HATPase_C_sf"/>
</dbReference>
<evidence type="ECO:0000256" key="4">
    <source>
        <dbReference type="ARBA" id="ARBA00022553"/>
    </source>
</evidence>
<evidence type="ECO:0000256" key="5">
    <source>
        <dbReference type="ARBA" id="ARBA00022679"/>
    </source>
</evidence>
<dbReference type="PANTHER" id="PTHR42878:SF15">
    <property type="entry name" value="BACTERIOPHYTOCHROME"/>
    <property type="match status" value="1"/>
</dbReference>
<dbReference type="GO" id="GO:0030295">
    <property type="term" value="F:protein kinase activator activity"/>
    <property type="evidence" value="ECO:0007669"/>
    <property type="project" value="TreeGrafter"/>
</dbReference>
<dbReference type="GO" id="GO:0000156">
    <property type="term" value="F:phosphorelay response regulator activity"/>
    <property type="evidence" value="ECO:0007669"/>
    <property type="project" value="TreeGrafter"/>
</dbReference>
<reference evidence="10 11" key="1">
    <citation type="submission" date="2019-11" db="EMBL/GenBank/DDBJ databases">
        <title>Whole-genome sequence of the anaerobic purple sulfur bacterium Allochromatium palmeri DSM 15591.</title>
        <authorList>
            <person name="Kyndt J.A."/>
            <person name="Meyer T.E."/>
        </authorList>
    </citation>
    <scope>NUCLEOTIDE SEQUENCE [LARGE SCALE GENOMIC DNA]</scope>
    <source>
        <strain evidence="10 11">DSM 15591</strain>
    </source>
</reference>
<keyword evidence="7" id="KW-0472">Membrane</keyword>
<dbReference type="InterPro" id="IPR005467">
    <property type="entry name" value="His_kinase_dom"/>
</dbReference>
<dbReference type="Proteomes" id="UP000434044">
    <property type="component" value="Unassembled WGS sequence"/>
</dbReference>
<dbReference type="Gene3D" id="3.30.565.10">
    <property type="entry name" value="Histidine kinase-like ATPase, C-terminal domain"/>
    <property type="match status" value="1"/>
</dbReference>
<organism evidence="10 11">
    <name type="scientific">Allochromatium palmeri</name>
    <dbReference type="NCBI Taxonomy" id="231048"/>
    <lineage>
        <taxon>Bacteria</taxon>
        <taxon>Pseudomonadati</taxon>
        <taxon>Pseudomonadota</taxon>
        <taxon>Gammaproteobacteria</taxon>
        <taxon>Chromatiales</taxon>
        <taxon>Chromatiaceae</taxon>
        <taxon>Allochromatium</taxon>
    </lineage>
</organism>
<dbReference type="SUPFAM" id="SSF158472">
    <property type="entry name" value="HAMP domain-like"/>
    <property type="match status" value="1"/>
</dbReference>
<dbReference type="GO" id="GO:0000155">
    <property type="term" value="F:phosphorelay sensor kinase activity"/>
    <property type="evidence" value="ECO:0007669"/>
    <property type="project" value="InterPro"/>
</dbReference>
<dbReference type="SMART" id="SM00388">
    <property type="entry name" value="HisKA"/>
    <property type="match status" value="1"/>
</dbReference>
<evidence type="ECO:0000256" key="7">
    <source>
        <dbReference type="SAM" id="Phobius"/>
    </source>
</evidence>
<proteinExistence type="predicted"/>
<evidence type="ECO:0000313" key="10">
    <source>
        <dbReference type="EMBL" id="MTW23005.1"/>
    </source>
</evidence>
<dbReference type="InterPro" id="IPR003661">
    <property type="entry name" value="HisK_dim/P_dom"/>
</dbReference>
<dbReference type="PROSITE" id="PS50885">
    <property type="entry name" value="HAMP"/>
    <property type="match status" value="1"/>
</dbReference>
<comment type="subcellular location">
    <subcellularLocation>
        <location evidence="2">Membrane</location>
    </subcellularLocation>
</comment>
<dbReference type="Pfam" id="PF00672">
    <property type="entry name" value="HAMP"/>
    <property type="match status" value="1"/>
</dbReference>
<evidence type="ECO:0000256" key="2">
    <source>
        <dbReference type="ARBA" id="ARBA00004370"/>
    </source>
</evidence>
<dbReference type="PRINTS" id="PR00344">
    <property type="entry name" value="BCTRLSENSOR"/>
</dbReference>
<gene>
    <name evidence="10" type="ORF">GJ668_18310</name>
</gene>
<dbReference type="InterPro" id="IPR050351">
    <property type="entry name" value="BphY/WalK/GraS-like"/>
</dbReference>
<protein>
    <recommendedName>
        <fullName evidence="3">histidine kinase</fullName>
        <ecNumber evidence="3">2.7.13.3</ecNumber>
    </recommendedName>
</protein>
<dbReference type="EC" id="2.7.13.3" evidence="3"/>
<feature type="transmembrane region" description="Helical" evidence="7">
    <location>
        <begin position="6"/>
        <end position="26"/>
    </location>
</feature>
<dbReference type="Gene3D" id="6.10.340.10">
    <property type="match status" value="1"/>
</dbReference>
<dbReference type="AlphaFoldDB" id="A0A6N8EFI5"/>
<dbReference type="PROSITE" id="PS50109">
    <property type="entry name" value="HIS_KIN"/>
    <property type="match status" value="1"/>
</dbReference>
<dbReference type="OrthoDB" id="7051794at2"/>
<dbReference type="RefSeq" id="WP_155451553.1">
    <property type="nucleotide sequence ID" value="NZ_WNKT01000063.1"/>
</dbReference>
<evidence type="ECO:0000259" key="9">
    <source>
        <dbReference type="PROSITE" id="PS50885"/>
    </source>
</evidence>
<keyword evidence="4" id="KW-0597">Phosphoprotein</keyword>
<dbReference type="InterPro" id="IPR036097">
    <property type="entry name" value="HisK_dim/P_sf"/>
</dbReference>
<evidence type="ECO:0000256" key="3">
    <source>
        <dbReference type="ARBA" id="ARBA00012438"/>
    </source>
</evidence>
<dbReference type="SMART" id="SM00387">
    <property type="entry name" value="HATPase_c"/>
    <property type="match status" value="1"/>
</dbReference>
<evidence type="ECO:0000256" key="1">
    <source>
        <dbReference type="ARBA" id="ARBA00000085"/>
    </source>
</evidence>
<dbReference type="GO" id="GO:0007234">
    <property type="term" value="P:osmosensory signaling via phosphorelay pathway"/>
    <property type="evidence" value="ECO:0007669"/>
    <property type="project" value="TreeGrafter"/>
</dbReference>
<evidence type="ECO:0000313" key="11">
    <source>
        <dbReference type="Proteomes" id="UP000434044"/>
    </source>
</evidence>
<feature type="domain" description="HAMP" evidence="9">
    <location>
        <begin position="191"/>
        <end position="243"/>
    </location>
</feature>
<dbReference type="CDD" id="cd06225">
    <property type="entry name" value="HAMP"/>
    <property type="match status" value="1"/>
</dbReference>
<dbReference type="Pfam" id="PF02518">
    <property type="entry name" value="HATPase_c"/>
    <property type="match status" value="1"/>
</dbReference>
<sequence>MGIKSKLKLIGLLPLLVAIVFGVTIYRGQDRLNALSHLALKTDEMREAVRDVRDVTRRILATRDNEIRYDGYDALEIVNLGMMDLAVWHDEPGVGETLRTLERGLLMARIHYEMLDGLTVPALKWIAVPQIVEVEQALMRELAALDTRLRALHQTARAALVEHSDRLWRREFWLVAITAVLVLWLIHPMLDRIGTAVHTLSQGTRGLSPDGLPRELDLSGEDEFGQLARDFNAMAQRLAEAEAAREERTRDLETAVQDLENFSYSVSHDLRAPLRAIDGFIGILREDYAASLDAEGLRLFGVVTANAQKMEQLIDDILALSRAGRLAMEWVTIDMNQMVDEVWSDLLETATGRPIDFQREDLPVCQGDPRAIRQIWQNLLANALKFTRDRDPALIQVEARTDAGAIRYSVRDNGAGFDPAYAAKLFVLFQRLHGMNEFEGTGVGLAIVKRFIQKHHGQVEASGAVDGGAVFTFSLPMDPNSCAAVANAED</sequence>
<dbReference type="Pfam" id="PF00512">
    <property type="entry name" value="HisKA"/>
    <property type="match status" value="1"/>
</dbReference>